<evidence type="ECO:0000256" key="2">
    <source>
        <dbReference type="ARBA" id="ARBA00006333"/>
    </source>
</evidence>
<dbReference type="EC" id="4.2.3.-" evidence="6"/>
<keyword evidence="3 6" id="KW-0479">Metal-binding</keyword>
<evidence type="ECO:0000256" key="4">
    <source>
        <dbReference type="ARBA" id="ARBA00022842"/>
    </source>
</evidence>
<evidence type="ECO:0000256" key="1">
    <source>
        <dbReference type="ARBA" id="ARBA00001946"/>
    </source>
</evidence>
<keyword evidence="8" id="KW-1185">Reference proteome</keyword>
<dbReference type="Gene3D" id="1.10.600.10">
    <property type="entry name" value="Farnesyl Diphosphate Synthase"/>
    <property type="match status" value="1"/>
</dbReference>
<evidence type="ECO:0000313" key="8">
    <source>
        <dbReference type="Proteomes" id="UP000054270"/>
    </source>
</evidence>
<dbReference type="OrthoDB" id="2861623at2759"/>
<keyword evidence="5 6" id="KW-0456">Lyase</keyword>
<comment type="similarity">
    <text evidence="2 6">Belongs to the terpene synthase family.</text>
</comment>
<sequence>MSTSSSVRQLRIPDLFASCPLKPSTNPNYKEAAAESRAWINSYNVFADRKRAEFIQGQNELLCSYAYPFAGHEQFRTTCDFVNLLFVVDEVSDDQTGQDARKTGQVYVKATKYPNWDDGSKLSKITKDFRARFYRLAGPRNAKRWETLCEAYTDCVATEAELREQGRVLPLKEFIPLRRNNSAVVLCFTLNEYNLGIDLEDEVFQDETFLEAYWAAVDHVCWANDIYSYDVEQSKGHTGNNIVTVLMQENNTSLQETADYIGTQCGKFVETYLSAKARLSPSLGPDAARFIDALGFWMVGNITWSFETPRYFGSQRLQVQESGVLYLRPEMLVDDKSESSDEE</sequence>
<dbReference type="PANTHER" id="PTHR35201:SF4">
    <property type="entry name" value="BETA-PINACENE SYNTHASE-RELATED"/>
    <property type="match status" value="1"/>
</dbReference>
<evidence type="ECO:0000313" key="7">
    <source>
        <dbReference type="EMBL" id="KJA26367.1"/>
    </source>
</evidence>
<dbReference type="GO" id="GO:0008299">
    <property type="term" value="P:isoprenoid biosynthetic process"/>
    <property type="evidence" value="ECO:0007669"/>
    <property type="project" value="UniProtKB-ARBA"/>
</dbReference>
<evidence type="ECO:0000256" key="5">
    <source>
        <dbReference type="ARBA" id="ARBA00023239"/>
    </source>
</evidence>
<dbReference type="GO" id="GO:0010333">
    <property type="term" value="F:terpene synthase activity"/>
    <property type="evidence" value="ECO:0007669"/>
    <property type="project" value="InterPro"/>
</dbReference>
<organism evidence="7 8">
    <name type="scientific">Hypholoma sublateritium (strain FD-334 SS-4)</name>
    <dbReference type="NCBI Taxonomy" id="945553"/>
    <lineage>
        <taxon>Eukaryota</taxon>
        <taxon>Fungi</taxon>
        <taxon>Dikarya</taxon>
        <taxon>Basidiomycota</taxon>
        <taxon>Agaricomycotina</taxon>
        <taxon>Agaricomycetes</taxon>
        <taxon>Agaricomycetidae</taxon>
        <taxon>Agaricales</taxon>
        <taxon>Agaricineae</taxon>
        <taxon>Strophariaceae</taxon>
        <taxon>Hypholoma</taxon>
    </lineage>
</organism>
<dbReference type="InterPro" id="IPR034686">
    <property type="entry name" value="Terpene_cyclase-like_2"/>
</dbReference>
<gene>
    <name evidence="7" type="ORF">HYPSUDRAFT_159396</name>
</gene>
<keyword evidence="4 6" id="KW-0460">Magnesium</keyword>
<dbReference type="SFLD" id="SFLDG01020">
    <property type="entry name" value="Terpene_Cyclase_Like_2"/>
    <property type="match status" value="1"/>
</dbReference>
<dbReference type="OMA" id="YTLMRLY"/>
<dbReference type="SFLD" id="SFLDS00005">
    <property type="entry name" value="Isoprenoid_Synthase_Type_I"/>
    <property type="match status" value="1"/>
</dbReference>
<dbReference type="EMBL" id="KN817528">
    <property type="protein sequence ID" value="KJA26367.1"/>
    <property type="molecule type" value="Genomic_DNA"/>
</dbReference>
<protein>
    <recommendedName>
        <fullName evidence="6">Terpene synthase</fullName>
        <ecNumber evidence="6">4.2.3.-</ecNumber>
    </recommendedName>
</protein>
<dbReference type="PANTHER" id="PTHR35201">
    <property type="entry name" value="TERPENE SYNTHASE"/>
    <property type="match status" value="1"/>
</dbReference>
<name>A0A0D2LFF3_HYPSF</name>
<dbReference type="Proteomes" id="UP000054270">
    <property type="component" value="Unassembled WGS sequence"/>
</dbReference>
<reference evidence="8" key="1">
    <citation type="submission" date="2014-04" db="EMBL/GenBank/DDBJ databases">
        <title>Evolutionary Origins and Diversification of the Mycorrhizal Mutualists.</title>
        <authorList>
            <consortium name="DOE Joint Genome Institute"/>
            <consortium name="Mycorrhizal Genomics Consortium"/>
            <person name="Kohler A."/>
            <person name="Kuo A."/>
            <person name="Nagy L.G."/>
            <person name="Floudas D."/>
            <person name="Copeland A."/>
            <person name="Barry K.W."/>
            <person name="Cichocki N."/>
            <person name="Veneault-Fourrey C."/>
            <person name="LaButti K."/>
            <person name="Lindquist E.A."/>
            <person name="Lipzen A."/>
            <person name="Lundell T."/>
            <person name="Morin E."/>
            <person name="Murat C."/>
            <person name="Riley R."/>
            <person name="Ohm R."/>
            <person name="Sun H."/>
            <person name="Tunlid A."/>
            <person name="Henrissat B."/>
            <person name="Grigoriev I.V."/>
            <person name="Hibbett D.S."/>
            <person name="Martin F."/>
        </authorList>
    </citation>
    <scope>NUCLEOTIDE SEQUENCE [LARGE SCALE GENOMIC DNA]</scope>
    <source>
        <strain evidence="8">FD-334 SS-4</strain>
    </source>
</reference>
<evidence type="ECO:0000256" key="6">
    <source>
        <dbReference type="RuleBase" id="RU366034"/>
    </source>
</evidence>
<dbReference type="InterPro" id="IPR008949">
    <property type="entry name" value="Isoprenoid_synthase_dom_sf"/>
</dbReference>
<evidence type="ECO:0000256" key="3">
    <source>
        <dbReference type="ARBA" id="ARBA00022723"/>
    </source>
</evidence>
<dbReference type="GO" id="GO:0046872">
    <property type="term" value="F:metal ion binding"/>
    <property type="evidence" value="ECO:0007669"/>
    <property type="project" value="UniProtKB-KW"/>
</dbReference>
<dbReference type="AlphaFoldDB" id="A0A0D2LFF3"/>
<proteinExistence type="inferred from homology"/>
<dbReference type="SUPFAM" id="SSF48576">
    <property type="entry name" value="Terpenoid synthases"/>
    <property type="match status" value="1"/>
</dbReference>
<comment type="cofactor">
    <cofactor evidence="1 6">
        <name>Mg(2+)</name>
        <dbReference type="ChEBI" id="CHEBI:18420"/>
    </cofactor>
</comment>
<dbReference type="Pfam" id="PF19086">
    <property type="entry name" value="Terpene_syn_C_2"/>
    <property type="match status" value="1"/>
</dbReference>
<accession>A0A0D2LFF3</accession>